<gene>
    <name evidence="2" type="ORF">J8F10_14765</name>
</gene>
<dbReference type="CDD" id="cd06981">
    <property type="entry name" value="cupin_reut_a1446"/>
    <property type="match status" value="1"/>
</dbReference>
<dbReference type="InterPro" id="IPR011051">
    <property type="entry name" value="RmlC_Cupin_sf"/>
</dbReference>
<dbReference type="InterPro" id="IPR014710">
    <property type="entry name" value="RmlC-like_jellyroll"/>
</dbReference>
<keyword evidence="3" id="KW-1185">Reference proteome</keyword>
<proteinExistence type="predicted"/>
<protein>
    <submittedName>
        <fullName evidence="2">Cupin domain-containing protein</fullName>
    </submittedName>
</protein>
<accession>A0ABS5BS60</accession>
<feature type="domain" description="Cupin type-2" evidence="1">
    <location>
        <begin position="46"/>
        <end position="105"/>
    </location>
</feature>
<dbReference type="RefSeq" id="WP_210654754.1">
    <property type="nucleotide sequence ID" value="NZ_JAGKQQ010000001.1"/>
</dbReference>
<comment type="caution">
    <text evidence="2">The sequence shown here is derived from an EMBL/GenBank/DDBJ whole genome shotgun (WGS) entry which is preliminary data.</text>
</comment>
<reference evidence="2 3" key="1">
    <citation type="submission" date="2021-04" db="EMBL/GenBank/DDBJ databases">
        <authorList>
            <person name="Ivanova A."/>
        </authorList>
    </citation>
    <scope>NUCLEOTIDE SEQUENCE [LARGE SCALE GENOMIC DNA]</scope>
    <source>
        <strain evidence="2 3">G18</strain>
    </source>
</reference>
<dbReference type="Proteomes" id="UP000676565">
    <property type="component" value="Unassembled WGS sequence"/>
</dbReference>
<dbReference type="SUPFAM" id="SSF51182">
    <property type="entry name" value="RmlC-like cupins"/>
    <property type="match status" value="1"/>
</dbReference>
<evidence type="ECO:0000259" key="1">
    <source>
        <dbReference type="Pfam" id="PF07883"/>
    </source>
</evidence>
<evidence type="ECO:0000313" key="3">
    <source>
        <dbReference type="Proteomes" id="UP000676565"/>
    </source>
</evidence>
<sequence>MRDAGNIFADLPAERPAGELFETLLQHPNWKIERITSWGHATAPGEWFDQRTDEWVILLAGAARLHIEGEPTARELGPGDWVFLPAHLRHRVEWTDETRPTVWLAFHAAAGTAQD</sequence>
<dbReference type="EMBL" id="JAGKQQ010000001">
    <property type="protein sequence ID" value="MBP3956539.1"/>
    <property type="molecule type" value="Genomic_DNA"/>
</dbReference>
<evidence type="ECO:0000313" key="2">
    <source>
        <dbReference type="EMBL" id="MBP3956539.1"/>
    </source>
</evidence>
<dbReference type="Gene3D" id="2.60.120.10">
    <property type="entry name" value="Jelly Rolls"/>
    <property type="match status" value="1"/>
</dbReference>
<organism evidence="2 3">
    <name type="scientific">Gemmata palustris</name>
    <dbReference type="NCBI Taxonomy" id="2822762"/>
    <lineage>
        <taxon>Bacteria</taxon>
        <taxon>Pseudomonadati</taxon>
        <taxon>Planctomycetota</taxon>
        <taxon>Planctomycetia</taxon>
        <taxon>Gemmatales</taxon>
        <taxon>Gemmataceae</taxon>
        <taxon>Gemmata</taxon>
    </lineage>
</organism>
<name>A0ABS5BS60_9BACT</name>
<dbReference type="InterPro" id="IPR013096">
    <property type="entry name" value="Cupin_2"/>
</dbReference>
<dbReference type="Pfam" id="PF07883">
    <property type="entry name" value="Cupin_2"/>
    <property type="match status" value="1"/>
</dbReference>